<feature type="transmembrane region" description="Helical" evidence="11">
    <location>
        <begin position="217"/>
        <end position="238"/>
    </location>
</feature>
<dbReference type="InterPro" id="IPR045082">
    <property type="entry name" value="ATP_syn_F0_a_bact/chloroplast"/>
</dbReference>
<dbReference type="GO" id="GO:0045259">
    <property type="term" value="C:proton-transporting ATP synthase complex"/>
    <property type="evidence" value="ECO:0007669"/>
    <property type="project" value="UniProtKB-KW"/>
</dbReference>
<dbReference type="Proteomes" id="UP000033869">
    <property type="component" value="Unassembled WGS sequence"/>
</dbReference>
<dbReference type="Gene3D" id="1.20.120.220">
    <property type="entry name" value="ATP synthase, F0 complex, subunit A"/>
    <property type="match status" value="1"/>
</dbReference>
<evidence type="ECO:0000256" key="7">
    <source>
        <dbReference type="ARBA" id="ARBA00022989"/>
    </source>
</evidence>
<comment type="subcellular location">
    <subcellularLocation>
        <location evidence="11 12">Cell membrane</location>
        <topology evidence="11 12">Multi-pass membrane protein</topology>
    </subcellularLocation>
    <subcellularLocation>
        <location evidence="1">Membrane</location>
        <topology evidence="1">Multi-pass membrane protein</topology>
    </subcellularLocation>
</comment>
<evidence type="ECO:0000256" key="8">
    <source>
        <dbReference type="ARBA" id="ARBA00023065"/>
    </source>
</evidence>
<dbReference type="PATRIC" id="fig|1618344.3.peg.75"/>
<evidence type="ECO:0000256" key="6">
    <source>
        <dbReference type="ARBA" id="ARBA00022781"/>
    </source>
</evidence>
<proteinExistence type="inferred from homology"/>
<dbReference type="Pfam" id="PF00119">
    <property type="entry name" value="ATP-synt_A"/>
    <property type="match status" value="1"/>
</dbReference>
<sequence>MHISIAAEEIFKIGPVQVTNSMLAAAITFVMLGSVSYLATRNLKSVPTGLQNVCEAMVEALYNLTHSISRDKKLTDKIFPLIATFFIFILFNNWLGLLPGFGTIGFHEINGEGHEVFLPMLRAGTADLNTTVALGLISVIAIQVIGIGALGVAKYSKKFINFSSPVNFFVGLLELISEVIKIISFAFRLFGNVFAGEVLLTVMSVLVPYLIPMPFYIMEVFVGFIQALVFTMLSLVFIKMATMSHDSH</sequence>
<keyword evidence="7 11" id="KW-1133">Transmembrane helix</keyword>
<dbReference type="InterPro" id="IPR000568">
    <property type="entry name" value="ATP_synth_F0_asu"/>
</dbReference>
<feature type="transmembrane region" description="Helical" evidence="11">
    <location>
        <begin position="22"/>
        <end position="40"/>
    </location>
</feature>
<keyword evidence="3 11" id="KW-0813">Transport</keyword>
<dbReference type="CDD" id="cd00310">
    <property type="entry name" value="ATP-synt_Fo_a_6"/>
    <property type="match status" value="1"/>
</dbReference>
<name>A0A0G0YJH1_UNCC2</name>
<comment type="similarity">
    <text evidence="2 11 12">Belongs to the ATPase A chain family.</text>
</comment>
<evidence type="ECO:0000313" key="13">
    <source>
        <dbReference type="EMBL" id="KKS09666.1"/>
    </source>
</evidence>
<dbReference type="GO" id="GO:0005886">
    <property type="term" value="C:plasma membrane"/>
    <property type="evidence" value="ECO:0007669"/>
    <property type="project" value="UniProtKB-SubCell"/>
</dbReference>
<comment type="caution">
    <text evidence="13">The sequence shown here is derived from an EMBL/GenBank/DDBJ whole genome shotgun (WGS) entry which is preliminary data.</text>
</comment>
<feature type="transmembrane region" description="Helical" evidence="11">
    <location>
        <begin position="78"/>
        <end position="97"/>
    </location>
</feature>
<feature type="transmembrane region" description="Helical" evidence="11">
    <location>
        <begin position="189"/>
        <end position="211"/>
    </location>
</feature>
<evidence type="ECO:0000256" key="9">
    <source>
        <dbReference type="ARBA" id="ARBA00023136"/>
    </source>
</evidence>
<dbReference type="GO" id="GO:0042777">
    <property type="term" value="P:proton motive force-driven plasma membrane ATP synthesis"/>
    <property type="evidence" value="ECO:0007669"/>
    <property type="project" value="TreeGrafter"/>
</dbReference>
<gene>
    <name evidence="11" type="primary">atpB</name>
    <name evidence="13" type="ORF">UU65_C0001G0071</name>
</gene>
<evidence type="ECO:0000256" key="10">
    <source>
        <dbReference type="ARBA" id="ARBA00023310"/>
    </source>
</evidence>
<dbReference type="NCBIfam" id="TIGR01131">
    <property type="entry name" value="ATP_synt_6_or_A"/>
    <property type="match status" value="1"/>
</dbReference>
<dbReference type="PROSITE" id="PS00449">
    <property type="entry name" value="ATPASE_A"/>
    <property type="match status" value="1"/>
</dbReference>
<dbReference type="PANTHER" id="PTHR42823:SF3">
    <property type="entry name" value="ATP SYNTHASE SUBUNIT A, CHLOROPLASTIC"/>
    <property type="match status" value="1"/>
</dbReference>
<dbReference type="HAMAP" id="MF_01393">
    <property type="entry name" value="ATP_synth_a_bact"/>
    <property type="match status" value="1"/>
</dbReference>
<evidence type="ECO:0000256" key="12">
    <source>
        <dbReference type="RuleBase" id="RU000483"/>
    </source>
</evidence>
<dbReference type="AlphaFoldDB" id="A0A0G0YJH1"/>
<dbReference type="EMBL" id="LCBL01000001">
    <property type="protein sequence ID" value="KKS09666.1"/>
    <property type="molecule type" value="Genomic_DNA"/>
</dbReference>
<evidence type="ECO:0000256" key="5">
    <source>
        <dbReference type="ARBA" id="ARBA00022692"/>
    </source>
</evidence>
<keyword evidence="10 11" id="KW-0066">ATP synthesis</keyword>
<keyword evidence="4 11" id="KW-0138">CF(0)</keyword>
<dbReference type="GO" id="GO:0046933">
    <property type="term" value="F:proton-transporting ATP synthase activity, rotational mechanism"/>
    <property type="evidence" value="ECO:0007669"/>
    <property type="project" value="UniProtKB-UniRule"/>
</dbReference>
<keyword evidence="8 11" id="KW-0406">Ion transport</keyword>
<dbReference type="InterPro" id="IPR035908">
    <property type="entry name" value="F0_ATP_A_sf"/>
</dbReference>
<keyword evidence="9 11" id="KW-0472">Membrane</keyword>
<keyword evidence="5 11" id="KW-0812">Transmembrane</keyword>
<accession>A0A0G0YJH1</accession>
<keyword evidence="11" id="KW-1003">Cell membrane</keyword>
<organism evidence="13 14">
    <name type="scientific">candidate division CPR2 bacterium GW2011_GWC1_41_48</name>
    <dbReference type="NCBI Taxonomy" id="1618344"/>
    <lineage>
        <taxon>Bacteria</taxon>
        <taxon>Bacteria division CPR2</taxon>
    </lineage>
</organism>
<dbReference type="PRINTS" id="PR00123">
    <property type="entry name" value="ATPASEA"/>
</dbReference>
<feature type="transmembrane region" description="Helical" evidence="11">
    <location>
        <begin position="132"/>
        <end position="153"/>
    </location>
</feature>
<evidence type="ECO:0000256" key="3">
    <source>
        <dbReference type="ARBA" id="ARBA00022448"/>
    </source>
</evidence>
<reference evidence="13 14" key="1">
    <citation type="journal article" date="2015" name="Nature">
        <title>rRNA introns, odd ribosomes, and small enigmatic genomes across a large radiation of phyla.</title>
        <authorList>
            <person name="Brown C.T."/>
            <person name="Hug L.A."/>
            <person name="Thomas B.C."/>
            <person name="Sharon I."/>
            <person name="Castelle C.J."/>
            <person name="Singh A."/>
            <person name="Wilkins M.J."/>
            <person name="Williams K.H."/>
            <person name="Banfield J.F."/>
        </authorList>
    </citation>
    <scope>NUCLEOTIDE SEQUENCE [LARGE SCALE GENOMIC DNA]</scope>
</reference>
<protein>
    <recommendedName>
        <fullName evidence="11 12">ATP synthase subunit a</fullName>
    </recommendedName>
    <alternativeName>
        <fullName evidence="11">ATP synthase F0 sector subunit a</fullName>
    </alternativeName>
    <alternativeName>
        <fullName evidence="11">F-ATPase subunit 6</fullName>
    </alternativeName>
</protein>
<evidence type="ECO:0000313" key="14">
    <source>
        <dbReference type="Proteomes" id="UP000033869"/>
    </source>
</evidence>
<evidence type="ECO:0000256" key="11">
    <source>
        <dbReference type="HAMAP-Rule" id="MF_01393"/>
    </source>
</evidence>
<evidence type="ECO:0000256" key="4">
    <source>
        <dbReference type="ARBA" id="ARBA00022547"/>
    </source>
</evidence>
<dbReference type="PANTHER" id="PTHR42823">
    <property type="entry name" value="ATP SYNTHASE SUBUNIT A, CHLOROPLASTIC"/>
    <property type="match status" value="1"/>
</dbReference>
<keyword evidence="6 11" id="KW-0375">Hydrogen ion transport</keyword>
<comment type="function">
    <text evidence="11 12">Key component of the proton channel; it plays a direct role in the translocation of protons across the membrane.</text>
</comment>
<evidence type="ECO:0000256" key="2">
    <source>
        <dbReference type="ARBA" id="ARBA00006810"/>
    </source>
</evidence>
<dbReference type="InterPro" id="IPR023011">
    <property type="entry name" value="ATP_synth_F0_asu_AS"/>
</dbReference>
<dbReference type="SUPFAM" id="SSF81336">
    <property type="entry name" value="F1F0 ATP synthase subunit A"/>
    <property type="match status" value="1"/>
</dbReference>
<evidence type="ECO:0000256" key="1">
    <source>
        <dbReference type="ARBA" id="ARBA00004141"/>
    </source>
</evidence>